<dbReference type="CDD" id="cd04301">
    <property type="entry name" value="NAT_SF"/>
    <property type="match status" value="1"/>
</dbReference>
<name>A0A411DJW2_CHRID</name>
<dbReference type="InterPro" id="IPR052564">
    <property type="entry name" value="N-acetyltrans/Recomb-assoc"/>
</dbReference>
<proteinExistence type="predicted"/>
<dbReference type="Gene3D" id="3.40.630.30">
    <property type="match status" value="1"/>
</dbReference>
<dbReference type="PANTHER" id="PTHR43451">
    <property type="entry name" value="ACETYLTRANSFERASE (GNAT) FAMILY PROTEIN"/>
    <property type="match status" value="1"/>
</dbReference>
<evidence type="ECO:0000313" key="2">
    <source>
        <dbReference type="EMBL" id="QBA20650.1"/>
    </source>
</evidence>
<dbReference type="Pfam" id="PF13673">
    <property type="entry name" value="Acetyltransf_10"/>
    <property type="match status" value="1"/>
</dbReference>
<gene>
    <name evidence="2" type="ORF">EU348_05395</name>
</gene>
<dbReference type="InterPro" id="IPR000182">
    <property type="entry name" value="GNAT_dom"/>
</dbReference>
<protein>
    <submittedName>
        <fullName evidence="2">GNAT family N-acetyltransferase</fullName>
    </submittedName>
</protein>
<dbReference type="PROSITE" id="PS51186">
    <property type="entry name" value="GNAT"/>
    <property type="match status" value="1"/>
</dbReference>
<dbReference type="InterPro" id="IPR016181">
    <property type="entry name" value="Acyl_CoA_acyltransferase"/>
</dbReference>
<evidence type="ECO:0000259" key="1">
    <source>
        <dbReference type="PROSITE" id="PS51186"/>
    </source>
</evidence>
<accession>A0A411DJW2</accession>
<sequence>MNNFTSDNPIIIRKGASDDLPEMLQLFTATIDEVCKKDYDTQQLEAWKSGAQNKERWMKVIRDQYVLMAVIKNKIAGFCTLDHGNYIDLLFVHKDHQHQGIATMLYRQIEKEALLNYETKVTADVSKTARPFFEKAGFQVVQEKTVYVKGVPLTNFTMTKNIIV</sequence>
<dbReference type="PANTHER" id="PTHR43451:SF1">
    <property type="entry name" value="ACETYLTRANSFERASE"/>
    <property type="match status" value="1"/>
</dbReference>
<feature type="domain" description="N-acetyltransferase" evidence="1">
    <location>
        <begin position="10"/>
        <end position="163"/>
    </location>
</feature>
<keyword evidence="2" id="KW-0808">Transferase</keyword>
<organism evidence="2">
    <name type="scientific">Chryseobacterium indologenes</name>
    <name type="common">Flavobacterium indologenes</name>
    <dbReference type="NCBI Taxonomy" id="253"/>
    <lineage>
        <taxon>Bacteria</taxon>
        <taxon>Pseudomonadati</taxon>
        <taxon>Bacteroidota</taxon>
        <taxon>Flavobacteriia</taxon>
        <taxon>Flavobacteriales</taxon>
        <taxon>Weeksellaceae</taxon>
        <taxon>Chryseobacterium group</taxon>
        <taxon>Chryseobacterium</taxon>
    </lineage>
</organism>
<reference evidence="2" key="1">
    <citation type="submission" date="2019-01" db="EMBL/GenBank/DDBJ databases">
        <title>Whole Genome Sequencing for Putative Detection of Antimicrobial Resistance and Potential Virulence Factors in Chryseobacterium indologenes isolated from Nile Tilapia in Tanzania.</title>
        <authorList>
            <person name="Mwega E."/>
            <person name="Mutoloki S."/>
            <person name="Mugimba K."/>
            <person name="Colquhoun D."/>
            <person name="Mdegela R."/>
            <person name="Evensen O."/>
            <person name="Wasteson Y."/>
        </authorList>
    </citation>
    <scope>NUCLEOTIDE SEQUENCE [LARGE SCALE GENOMIC DNA]</scope>
    <source>
        <strain evidence="2">StR 01</strain>
    </source>
</reference>
<dbReference type="EMBL" id="CP035532">
    <property type="protein sequence ID" value="QBA20650.1"/>
    <property type="molecule type" value="Genomic_DNA"/>
</dbReference>
<dbReference type="AlphaFoldDB" id="A0A411DJW2"/>
<dbReference type="GO" id="GO:0016747">
    <property type="term" value="F:acyltransferase activity, transferring groups other than amino-acyl groups"/>
    <property type="evidence" value="ECO:0007669"/>
    <property type="project" value="InterPro"/>
</dbReference>
<dbReference type="SUPFAM" id="SSF55729">
    <property type="entry name" value="Acyl-CoA N-acyltransferases (Nat)"/>
    <property type="match status" value="1"/>
</dbReference>